<dbReference type="EMBL" id="JAQQWN010000006">
    <property type="protein sequence ID" value="KAK8079361.1"/>
    <property type="molecule type" value="Genomic_DNA"/>
</dbReference>
<keyword evidence="2" id="KW-1185">Reference proteome</keyword>
<gene>
    <name evidence="1" type="ORF">PG997_007179</name>
</gene>
<evidence type="ECO:0000313" key="1">
    <source>
        <dbReference type="EMBL" id="KAK8079361.1"/>
    </source>
</evidence>
<dbReference type="GeneID" id="92044554"/>
<accession>A0ABR1W7A0</accession>
<name>A0ABR1W7A0_9PEZI</name>
<comment type="caution">
    <text evidence="1">The sequence shown here is derived from an EMBL/GenBank/DDBJ whole genome shotgun (WGS) entry which is preliminary data.</text>
</comment>
<sequence length="68" mass="7461">MVGVMGFSITSAQNYDFFKMTNSVGWLGLRRLGFDDYGDDTAADMFKGLTVVEHVFGGSDCPALRTDE</sequence>
<protein>
    <submittedName>
        <fullName evidence="1">Uncharacterized protein</fullName>
    </submittedName>
</protein>
<organism evidence="1 2">
    <name type="scientific">Apiospora hydei</name>
    <dbReference type="NCBI Taxonomy" id="1337664"/>
    <lineage>
        <taxon>Eukaryota</taxon>
        <taxon>Fungi</taxon>
        <taxon>Dikarya</taxon>
        <taxon>Ascomycota</taxon>
        <taxon>Pezizomycotina</taxon>
        <taxon>Sordariomycetes</taxon>
        <taxon>Xylariomycetidae</taxon>
        <taxon>Amphisphaeriales</taxon>
        <taxon>Apiosporaceae</taxon>
        <taxon>Apiospora</taxon>
    </lineage>
</organism>
<reference evidence="1 2" key="1">
    <citation type="submission" date="2023-01" db="EMBL/GenBank/DDBJ databases">
        <title>Analysis of 21 Apiospora genomes using comparative genomics revels a genus with tremendous synthesis potential of carbohydrate active enzymes and secondary metabolites.</title>
        <authorList>
            <person name="Sorensen T."/>
        </authorList>
    </citation>
    <scope>NUCLEOTIDE SEQUENCE [LARGE SCALE GENOMIC DNA]</scope>
    <source>
        <strain evidence="1 2">CBS 114990</strain>
    </source>
</reference>
<dbReference type="Proteomes" id="UP001433268">
    <property type="component" value="Unassembled WGS sequence"/>
</dbReference>
<dbReference type="RefSeq" id="XP_066666836.1">
    <property type="nucleotide sequence ID" value="XM_066811494.1"/>
</dbReference>
<proteinExistence type="predicted"/>
<evidence type="ECO:0000313" key="2">
    <source>
        <dbReference type="Proteomes" id="UP001433268"/>
    </source>
</evidence>